<protein>
    <submittedName>
        <fullName evidence="1">Gamma carbonic anhydrase family protein</fullName>
    </submittedName>
</protein>
<proteinExistence type="predicted"/>
<organism evidence="1 2">
    <name type="scientific">Steroidobacter gossypii</name>
    <dbReference type="NCBI Taxonomy" id="2805490"/>
    <lineage>
        <taxon>Bacteria</taxon>
        <taxon>Pseudomonadati</taxon>
        <taxon>Pseudomonadota</taxon>
        <taxon>Gammaproteobacteria</taxon>
        <taxon>Steroidobacterales</taxon>
        <taxon>Steroidobacteraceae</taxon>
        <taxon>Steroidobacter</taxon>
    </lineage>
</organism>
<gene>
    <name evidence="1" type="ORF">JM946_06590</name>
</gene>
<name>A0ABS1WTV6_9GAMM</name>
<evidence type="ECO:0000313" key="2">
    <source>
        <dbReference type="Proteomes" id="UP000661077"/>
    </source>
</evidence>
<dbReference type="InterPro" id="IPR050484">
    <property type="entry name" value="Transf_Hexapept/Carb_Anhydrase"/>
</dbReference>
<dbReference type="Gene3D" id="2.160.10.10">
    <property type="entry name" value="Hexapeptide repeat proteins"/>
    <property type="match status" value="1"/>
</dbReference>
<dbReference type="CDD" id="cd04645">
    <property type="entry name" value="LbH_gamma_CA_like"/>
    <property type="match status" value="1"/>
</dbReference>
<dbReference type="Pfam" id="PF00132">
    <property type="entry name" value="Hexapep"/>
    <property type="match status" value="2"/>
</dbReference>
<comment type="caution">
    <text evidence="1">The sequence shown here is derived from an EMBL/GenBank/DDBJ whole genome shotgun (WGS) entry which is preliminary data.</text>
</comment>
<evidence type="ECO:0000313" key="1">
    <source>
        <dbReference type="EMBL" id="MBM0104405.1"/>
    </source>
</evidence>
<keyword evidence="2" id="KW-1185">Reference proteome</keyword>
<dbReference type="RefSeq" id="WP_203166355.1">
    <property type="nucleotide sequence ID" value="NZ_JAEVLS010000001.1"/>
</dbReference>
<dbReference type="Proteomes" id="UP000661077">
    <property type="component" value="Unassembled WGS sequence"/>
</dbReference>
<accession>A0ABS1WTV6</accession>
<dbReference type="InterPro" id="IPR011004">
    <property type="entry name" value="Trimer_LpxA-like_sf"/>
</dbReference>
<dbReference type="PANTHER" id="PTHR13061:SF56">
    <property type="entry name" value="PROTEIN YRDA"/>
    <property type="match status" value="1"/>
</dbReference>
<reference evidence="1 2" key="1">
    <citation type="journal article" date="2021" name="Int. J. Syst. Evol. Microbiol.">
        <title>Steroidobacter gossypii sp. nov., isolated from soil of cotton cropping field.</title>
        <authorList>
            <person name="Huang R."/>
            <person name="Yang S."/>
            <person name="Zhen C."/>
            <person name="Liu W."/>
        </authorList>
    </citation>
    <scope>NUCLEOTIDE SEQUENCE [LARGE SCALE GENOMIC DNA]</scope>
    <source>
        <strain evidence="1 2">S1-65</strain>
    </source>
</reference>
<dbReference type="InterPro" id="IPR001451">
    <property type="entry name" value="Hexapep"/>
</dbReference>
<dbReference type="EMBL" id="JAEVLS010000001">
    <property type="protein sequence ID" value="MBM0104405.1"/>
    <property type="molecule type" value="Genomic_DNA"/>
</dbReference>
<dbReference type="PANTHER" id="PTHR13061">
    <property type="entry name" value="DYNACTIN SUBUNIT P25"/>
    <property type="match status" value="1"/>
</dbReference>
<sequence length="175" mass="18497">MSIETYKGVAPTLGARVFVHPSAVVIGKVTIGDDSSVWPTAVVRGDVHSIQIGARTSIQDGSVLHVTHDGPYAPGGRALIVGSDVTVGHRVTLHACTIGNRCLIGMGAILLDNVVIEDLVMIGAGSLVPPNKVLKSGGLYVGSPARRVRELTSKEIEFLTYSAAHYVKVKDEYLK</sequence>
<dbReference type="InterPro" id="IPR047324">
    <property type="entry name" value="LbH_gamma_CA-like"/>
</dbReference>
<dbReference type="SUPFAM" id="SSF51161">
    <property type="entry name" value="Trimeric LpxA-like enzymes"/>
    <property type="match status" value="1"/>
</dbReference>